<evidence type="ECO:0000256" key="4">
    <source>
        <dbReference type="ARBA" id="ARBA00048267"/>
    </source>
</evidence>
<dbReference type="SMART" id="SM00448">
    <property type="entry name" value="REC"/>
    <property type="match status" value="1"/>
</dbReference>
<dbReference type="CDD" id="cd17541">
    <property type="entry name" value="REC_CheB-like"/>
    <property type="match status" value="1"/>
</dbReference>
<comment type="function">
    <text evidence="5">Involved in chemotaxis. Part of a chemotaxis signal transduction system that modulates chemotaxis in response to various stimuli. Catalyzes the demethylation of specific methylglutamate residues introduced into the chemoreceptors (methyl-accepting chemotaxis proteins or MCP) by CheR. Also mediates the irreversible deamidation of specific glutamine residues to glutamic acid.</text>
</comment>
<evidence type="ECO:0000256" key="1">
    <source>
        <dbReference type="ARBA" id="ARBA00022490"/>
    </source>
</evidence>
<dbReference type="SUPFAM" id="SSF52738">
    <property type="entry name" value="Methylesterase CheB, C-terminal domain"/>
    <property type="match status" value="1"/>
</dbReference>
<dbReference type="Gene3D" id="3.40.50.180">
    <property type="entry name" value="Methylesterase CheB, C-terminal domain"/>
    <property type="match status" value="1"/>
</dbReference>
<dbReference type="InterPro" id="IPR001789">
    <property type="entry name" value="Sig_transdc_resp-reg_receiver"/>
</dbReference>
<dbReference type="PANTHER" id="PTHR42872:SF6">
    <property type="entry name" value="PROTEIN-GLUTAMATE METHYLESTERASE_PROTEIN-GLUTAMINE GLUTAMINASE"/>
    <property type="match status" value="1"/>
</dbReference>
<gene>
    <name evidence="5" type="primary">cheB</name>
    <name evidence="10" type="ORF">ABIE08_003415</name>
</gene>
<feature type="active site" evidence="5 6">
    <location>
        <position position="187"/>
    </location>
</feature>
<feature type="domain" description="Response regulatory" evidence="8">
    <location>
        <begin position="2"/>
        <end position="119"/>
    </location>
</feature>
<keyword evidence="5 7" id="KW-0597">Phosphoprotein</keyword>
<dbReference type="PIRSF" id="PIRSF000876">
    <property type="entry name" value="RR_chemtxs_CheB"/>
    <property type="match status" value="1"/>
</dbReference>
<evidence type="ECO:0000256" key="7">
    <source>
        <dbReference type="PROSITE-ProRule" id="PRU00169"/>
    </source>
</evidence>
<protein>
    <recommendedName>
        <fullName evidence="5">Protein-glutamate methylesterase/protein-glutamine glutaminase</fullName>
        <ecNumber evidence="5">3.1.1.61</ecNumber>
        <ecNumber evidence="5">3.5.1.44</ecNumber>
    </recommendedName>
</protein>
<dbReference type="PROSITE" id="PS50122">
    <property type="entry name" value="CHEB"/>
    <property type="match status" value="1"/>
</dbReference>
<comment type="subcellular location">
    <subcellularLocation>
        <location evidence="5">Cytoplasm</location>
    </subcellularLocation>
</comment>
<dbReference type="GO" id="GO:0008984">
    <property type="term" value="F:protein-glutamate methylesterase activity"/>
    <property type="evidence" value="ECO:0007669"/>
    <property type="project" value="UniProtKB-EC"/>
</dbReference>
<dbReference type="CDD" id="cd16432">
    <property type="entry name" value="CheB_Rec"/>
    <property type="match status" value="1"/>
</dbReference>
<comment type="catalytic activity">
    <reaction evidence="5">
        <text>L-glutaminyl-[protein] + H2O = L-glutamyl-[protein] + NH4(+)</text>
        <dbReference type="Rhea" id="RHEA:16441"/>
        <dbReference type="Rhea" id="RHEA-COMP:10207"/>
        <dbReference type="Rhea" id="RHEA-COMP:10208"/>
        <dbReference type="ChEBI" id="CHEBI:15377"/>
        <dbReference type="ChEBI" id="CHEBI:28938"/>
        <dbReference type="ChEBI" id="CHEBI:29973"/>
        <dbReference type="ChEBI" id="CHEBI:30011"/>
        <dbReference type="EC" id="3.5.1.44"/>
    </reaction>
</comment>
<feature type="domain" description="CheB-type methylesterase" evidence="9">
    <location>
        <begin position="148"/>
        <end position="332"/>
    </location>
</feature>
<dbReference type="InterPro" id="IPR000673">
    <property type="entry name" value="Sig_transdc_resp-reg_Me-estase"/>
</dbReference>
<comment type="caution">
    <text evidence="10">The sequence shown here is derived from an EMBL/GenBank/DDBJ whole genome shotgun (WGS) entry which is preliminary data.</text>
</comment>
<feature type="active site" evidence="5 6">
    <location>
        <position position="160"/>
    </location>
</feature>
<evidence type="ECO:0000259" key="9">
    <source>
        <dbReference type="PROSITE" id="PS50122"/>
    </source>
</evidence>
<dbReference type="PANTHER" id="PTHR42872">
    <property type="entry name" value="PROTEIN-GLUTAMATE METHYLESTERASE/PROTEIN-GLUTAMINE GLUTAMINASE"/>
    <property type="match status" value="1"/>
</dbReference>
<dbReference type="Proteomes" id="UP001549321">
    <property type="component" value="Unassembled WGS sequence"/>
</dbReference>
<comment type="domain">
    <text evidence="5">Contains a C-terminal catalytic domain, and an N-terminal region which modulates catalytic activity.</text>
</comment>
<dbReference type="NCBIfam" id="NF009206">
    <property type="entry name" value="PRK12555.1"/>
    <property type="match status" value="1"/>
</dbReference>
<comment type="PTM">
    <text evidence="5">Phosphorylated by CheA. Phosphorylation of the N-terminal regulatory domain activates the methylesterase activity.</text>
</comment>
<keyword evidence="1 5" id="KW-0963">Cytoplasm</keyword>
<dbReference type="Pfam" id="PF01339">
    <property type="entry name" value="CheB_methylest"/>
    <property type="match status" value="1"/>
</dbReference>
<evidence type="ECO:0000256" key="5">
    <source>
        <dbReference type="HAMAP-Rule" id="MF_00099"/>
    </source>
</evidence>
<keyword evidence="11" id="KW-1185">Reference proteome</keyword>
<sequence length="345" mass="36411">MRIGIVNDLPIAVEILRRILVGTGEHQLAWVAMNGAEAVAQCRLDLPDLILMDLTMPVMDGIEATRQIMLATPCPILLVTASVDDNVPGVYEAMGHGALDAVDLPSVSLRTDGSVRASPLLVKIATLGRLMRDHTASRPSRIAVRPRAGSSPALVAIGASAGGPAAVAAVLSKLPADFPAALVLVQHLDAQFVAGLADWLGQQTKLPVRAAREGEPPQPGTVLVASTSDHLVFKTRSELGYSAEPRDQLYRPSVDVFFESAARWWQDALVGVLLTGMGRDGAIGLKKLRDRGHLTLAQDQATSAVYGMPKAAAALGAAVEILPLDSIAPRLVDVCMRSNTEKATP</sequence>
<proteinExistence type="inferred from homology"/>
<organism evidence="10 11">
    <name type="scientific">Kaistia defluvii</name>
    <dbReference type="NCBI Taxonomy" id="410841"/>
    <lineage>
        <taxon>Bacteria</taxon>
        <taxon>Pseudomonadati</taxon>
        <taxon>Pseudomonadota</taxon>
        <taxon>Alphaproteobacteria</taxon>
        <taxon>Hyphomicrobiales</taxon>
        <taxon>Kaistiaceae</taxon>
        <taxon>Kaistia</taxon>
    </lineage>
</organism>
<dbReference type="PROSITE" id="PS50110">
    <property type="entry name" value="RESPONSE_REGULATORY"/>
    <property type="match status" value="1"/>
</dbReference>
<comment type="similarity">
    <text evidence="5">Belongs to the CheB family.</text>
</comment>
<feature type="active site" evidence="5 6">
    <location>
        <position position="280"/>
    </location>
</feature>
<comment type="catalytic activity">
    <reaction evidence="4 5">
        <text>[protein]-L-glutamate 5-O-methyl ester + H2O = L-glutamyl-[protein] + methanol + H(+)</text>
        <dbReference type="Rhea" id="RHEA:23236"/>
        <dbReference type="Rhea" id="RHEA-COMP:10208"/>
        <dbReference type="Rhea" id="RHEA-COMP:10311"/>
        <dbReference type="ChEBI" id="CHEBI:15377"/>
        <dbReference type="ChEBI" id="CHEBI:15378"/>
        <dbReference type="ChEBI" id="CHEBI:17790"/>
        <dbReference type="ChEBI" id="CHEBI:29973"/>
        <dbReference type="ChEBI" id="CHEBI:82795"/>
        <dbReference type="EC" id="3.1.1.61"/>
    </reaction>
</comment>
<dbReference type="InterPro" id="IPR008248">
    <property type="entry name" value="CheB-like"/>
</dbReference>
<accession>A0ABV2R2G7</accession>
<feature type="modified residue" description="4-aspartylphosphate" evidence="5 7">
    <location>
        <position position="53"/>
    </location>
</feature>
<dbReference type="HAMAP" id="MF_00099">
    <property type="entry name" value="CheB_chemtxs"/>
    <property type="match status" value="1"/>
</dbReference>
<evidence type="ECO:0000256" key="6">
    <source>
        <dbReference type="PROSITE-ProRule" id="PRU00050"/>
    </source>
</evidence>
<evidence type="ECO:0000259" key="8">
    <source>
        <dbReference type="PROSITE" id="PS50110"/>
    </source>
</evidence>
<dbReference type="Gene3D" id="3.40.50.2300">
    <property type="match status" value="1"/>
</dbReference>
<evidence type="ECO:0000256" key="3">
    <source>
        <dbReference type="ARBA" id="ARBA00022801"/>
    </source>
</evidence>
<dbReference type="InterPro" id="IPR011006">
    <property type="entry name" value="CheY-like_superfamily"/>
</dbReference>
<dbReference type="EC" id="3.5.1.44" evidence="5"/>
<evidence type="ECO:0000313" key="11">
    <source>
        <dbReference type="Proteomes" id="UP001549321"/>
    </source>
</evidence>
<name>A0ABV2R2G7_9HYPH</name>
<reference evidence="10 11" key="1">
    <citation type="submission" date="2024-06" db="EMBL/GenBank/DDBJ databases">
        <title>Sorghum-associated microbial communities from plants grown in Nebraska, USA.</title>
        <authorList>
            <person name="Schachtman D."/>
        </authorList>
    </citation>
    <scope>NUCLEOTIDE SEQUENCE [LARGE SCALE GENOMIC DNA]</scope>
    <source>
        <strain evidence="10 11">3207</strain>
    </source>
</reference>
<evidence type="ECO:0000256" key="2">
    <source>
        <dbReference type="ARBA" id="ARBA00022500"/>
    </source>
</evidence>
<dbReference type="EMBL" id="JBEPSM010000003">
    <property type="protein sequence ID" value="MET4635464.1"/>
    <property type="molecule type" value="Genomic_DNA"/>
</dbReference>
<dbReference type="RefSeq" id="WP_354552874.1">
    <property type="nucleotide sequence ID" value="NZ_JBEPSM010000003.1"/>
</dbReference>
<evidence type="ECO:0000313" key="10">
    <source>
        <dbReference type="EMBL" id="MET4635464.1"/>
    </source>
</evidence>
<keyword evidence="3 5" id="KW-0378">Hydrolase</keyword>
<dbReference type="SUPFAM" id="SSF52172">
    <property type="entry name" value="CheY-like"/>
    <property type="match status" value="1"/>
</dbReference>
<dbReference type="Pfam" id="PF00072">
    <property type="entry name" value="Response_reg"/>
    <property type="match status" value="1"/>
</dbReference>
<keyword evidence="2 5" id="KW-0145">Chemotaxis</keyword>
<dbReference type="EC" id="3.1.1.61" evidence="5"/>
<dbReference type="InterPro" id="IPR035909">
    <property type="entry name" value="CheB_C"/>
</dbReference>